<dbReference type="InterPro" id="IPR036291">
    <property type="entry name" value="NAD(P)-bd_dom_sf"/>
</dbReference>
<dbReference type="InterPro" id="IPR055170">
    <property type="entry name" value="GFO_IDH_MocA-like_dom"/>
</dbReference>
<keyword evidence="5" id="KW-1185">Reference proteome</keyword>
<dbReference type="PANTHER" id="PTHR43818">
    <property type="entry name" value="BCDNA.GH03377"/>
    <property type="match status" value="1"/>
</dbReference>
<reference evidence="5" key="1">
    <citation type="journal article" date="2019" name="Int. J. Syst. Evol. Microbiol.">
        <title>The Global Catalogue of Microorganisms (GCM) 10K type strain sequencing project: providing services to taxonomists for standard genome sequencing and annotation.</title>
        <authorList>
            <consortium name="The Broad Institute Genomics Platform"/>
            <consortium name="The Broad Institute Genome Sequencing Center for Infectious Disease"/>
            <person name="Wu L."/>
            <person name="Ma J."/>
        </authorList>
    </citation>
    <scope>NUCLEOTIDE SEQUENCE [LARGE SCALE GENOMIC DNA]</scope>
    <source>
        <strain evidence="5">TBRC 4489</strain>
    </source>
</reference>
<dbReference type="PANTHER" id="PTHR43818:SF11">
    <property type="entry name" value="BCDNA.GH03377"/>
    <property type="match status" value="1"/>
</dbReference>
<dbReference type="InterPro" id="IPR029475">
    <property type="entry name" value="DUF6807"/>
</dbReference>
<evidence type="ECO:0000313" key="4">
    <source>
        <dbReference type="EMBL" id="MFC4057652.1"/>
    </source>
</evidence>
<dbReference type="Pfam" id="PF22725">
    <property type="entry name" value="GFO_IDH_MocA_C3"/>
    <property type="match status" value="1"/>
</dbReference>
<evidence type="ECO:0000259" key="2">
    <source>
        <dbReference type="Pfam" id="PF01408"/>
    </source>
</evidence>
<evidence type="ECO:0000313" key="5">
    <source>
        <dbReference type="Proteomes" id="UP001595850"/>
    </source>
</evidence>
<protein>
    <submittedName>
        <fullName evidence="4">DUF6807 family protein</fullName>
    </submittedName>
</protein>
<dbReference type="Gene3D" id="3.40.50.720">
    <property type="entry name" value="NAD(P)-binding Rossmann-like Domain"/>
    <property type="match status" value="1"/>
</dbReference>
<dbReference type="Proteomes" id="UP001595850">
    <property type="component" value="Unassembled WGS sequence"/>
</dbReference>
<dbReference type="InterPro" id="IPR000683">
    <property type="entry name" value="Gfo/Idh/MocA-like_OxRdtase_N"/>
</dbReference>
<dbReference type="Pfam" id="PF01408">
    <property type="entry name" value="GFO_IDH_MocA"/>
    <property type="match status" value="1"/>
</dbReference>
<proteinExistence type="predicted"/>
<keyword evidence="1" id="KW-0560">Oxidoreductase</keyword>
<dbReference type="InterPro" id="IPR050463">
    <property type="entry name" value="Gfo/Idh/MocA_oxidrdct_glycsds"/>
</dbReference>
<organism evidence="4 5">
    <name type="scientific">Planomonospora corallina</name>
    <dbReference type="NCBI Taxonomy" id="1806052"/>
    <lineage>
        <taxon>Bacteria</taxon>
        <taxon>Bacillati</taxon>
        <taxon>Actinomycetota</taxon>
        <taxon>Actinomycetes</taxon>
        <taxon>Streptosporangiales</taxon>
        <taxon>Streptosporangiaceae</taxon>
        <taxon>Planomonospora</taxon>
    </lineage>
</organism>
<dbReference type="EMBL" id="JBHSBM010000011">
    <property type="protein sequence ID" value="MFC4057652.1"/>
    <property type="molecule type" value="Genomic_DNA"/>
</dbReference>
<gene>
    <name evidence="4" type="ORF">ACFOWE_05070</name>
</gene>
<feature type="domain" description="Gfo/Idh/MocA-like oxidoreductase N-terminal" evidence="2">
    <location>
        <begin position="9"/>
        <end position="132"/>
    </location>
</feature>
<dbReference type="SUPFAM" id="SSF55347">
    <property type="entry name" value="Glyceraldehyde-3-phosphate dehydrogenase-like, C-terminal domain"/>
    <property type="match status" value="1"/>
</dbReference>
<dbReference type="RefSeq" id="WP_377285726.1">
    <property type="nucleotide sequence ID" value="NZ_JBHSBM010000011.1"/>
</dbReference>
<feature type="domain" description="GFO/IDH/MocA-like oxidoreductase" evidence="3">
    <location>
        <begin position="142"/>
        <end position="271"/>
    </location>
</feature>
<comment type="caution">
    <text evidence="4">The sequence shown here is derived from an EMBL/GenBank/DDBJ whole genome shotgun (WGS) entry which is preliminary data.</text>
</comment>
<dbReference type="Pfam" id="PF14100">
    <property type="entry name" value="DUF6807"/>
    <property type="match status" value="1"/>
</dbReference>
<dbReference type="SUPFAM" id="SSF51735">
    <property type="entry name" value="NAD(P)-binding Rossmann-fold domains"/>
    <property type="match status" value="1"/>
</dbReference>
<evidence type="ECO:0000259" key="3">
    <source>
        <dbReference type="Pfam" id="PF22725"/>
    </source>
</evidence>
<sequence length="669" mass="70485">MGELNGGPVRVVLAGAYGHGRSHLENLRDLTGRGLVELVGVCDVRPVEAEWLHGLGTPEQARPDDLAGLIGRTGAEVTILCTPIDTHAELAVTALRAGSHLLLEKPPAASLADFERIAAAVEETGLACQVGFQSLGSAAIPAARKLIASGELGAIRGIGVAGAWERPAEYFTRSPWAGRRRLNGRDVVDGALTNPFAHATATALAVAGAEERGAITSVELELFHANPIESDDTSAARIRLADGRVITVAVTLCTTGRNEPYLLLHGSAGTARLTYTTDDLDGTVHPRANLLQNLAEHVRTGADLLVPLARTGAFMEFMEAVRLAPDPLPIADEHQTIHPDRRELPGIKELTDTSAERLALFSELGAAWAGGSAGTAAGRGARELRVAGTPVASYVWEPDLPASDSPRPYLHPVRTLGGVEVTEHRPDDHVHHLGVSLAISDVGAVNFWGGRTFVRDRGPSWLGDHGRQRHDAFEELGSGFAEELTWLGPGGETVARERRTVLAEALPSSGPSSGPSGASGDVLGAGGGAWTLDFAFTLTVREPLEIKSSACKGRPGAGYGGFFWRAPKSAPDISVFTGEAEGEQAVHGSVTLWLALVSGAWSLVFVQLGHADPWFVRVAEYPGVGPALAWDRPLAVADTLSRRVVTVVADGRLDRAAAERLAEAARARA</sequence>
<accession>A0ABV8I0E4</accession>
<evidence type="ECO:0000256" key="1">
    <source>
        <dbReference type="ARBA" id="ARBA00023002"/>
    </source>
</evidence>
<name>A0ABV8I0E4_9ACTN</name>
<dbReference type="Gene3D" id="3.30.360.10">
    <property type="entry name" value="Dihydrodipicolinate Reductase, domain 2"/>
    <property type="match status" value="1"/>
</dbReference>